<evidence type="ECO:0000256" key="1">
    <source>
        <dbReference type="SAM" id="MobiDB-lite"/>
    </source>
</evidence>
<feature type="compositionally biased region" description="Low complexity" evidence="1">
    <location>
        <begin position="351"/>
        <end position="374"/>
    </location>
</feature>
<feature type="compositionally biased region" description="Low complexity" evidence="1">
    <location>
        <begin position="574"/>
        <end position="589"/>
    </location>
</feature>
<evidence type="ECO:0000313" key="3">
    <source>
        <dbReference type="EMBL" id="CAE0371738.1"/>
    </source>
</evidence>
<gene>
    <name evidence="3" type="ORF">ALAG00032_LOCUS12520</name>
</gene>
<protein>
    <submittedName>
        <fullName evidence="3">Uncharacterized protein</fullName>
    </submittedName>
</protein>
<keyword evidence="2" id="KW-0472">Membrane</keyword>
<keyword evidence="2" id="KW-1133">Transmembrane helix</keyword>
<reference evidence="3" key="1">
    <citation type="submission" date="2021-01" db="EMBL/GenBank/DDBJ databases">
        <authorList>
            <person name="Corre E."/>
            <person name="Pelletier E."/>
            <person name="Niang G."/>
            <person name="Scheremetjew M."/>
            <person name="Finn R."/>
            <person name="Kale V."/>
            <person name="Holt S."/>
            <person name="Cochrane G."/>
            <person name="Meng A."/>
            <person name="Brown T."/>
            <person name="Cohen L."/>
        </authorList>
    </citation>
    <scope>NUCLEOTIDE SEQUENCE</scope>
    <source>
        <strain evidence="3">CCMP1510</strain>
    </source>
</reference>
<feature type="transmembrane region" description="Helical" evidence="2">
    <location>
        <begin position="400"/>
        <end position="422"/>
    </location>
</feature>
<keyword evidence="2" id="KW-0812">Transmembrane</keyword>
<dbReference type="AlphaFoldDB" id="A0A7S3K1Q0"/>
<accession>A0A7S3K1Q0</accession>
<evidence type="ECO:0000256" key="2">
    <source>
        <dbReference type="SAM" id="Phobius"/>
    </source>
</evidence>
<name>A0A7S3K1Q0_9STRA</name>
<sequence length="589" mass="64940">MKINSQLKFAFVLGIIKAYRAEEAQHYERFENELKLLLKDYDGSGLKINVNPIQEELDEFDTNLINDLNELFKVKHLHTDSFENTNTEFEQKQELDKEQKIALYATETLPQSVPKFQRENIEVVQVMNSVERSLGIELDKLLDVDSQNLRQRENRLLANEFSFSFEDTLFPTITPTSTPIQTTAIPSALPTSPPTPSSLLLLTTLQTSVNGSNATKFCTAFVRLEIELMYRKTLATVLVVQEDEVESVDCIAENKTIVEVACATRVLANEWMDRSLDETMDTVAYKTNSLLAASINNGTFAKLLIDNIVNYFNLTENSERRRLLDASDFLKFVESATIIAVSTKIIETFAPSTSPTSVPTSSSPTTATVPPSTTLEPTQQIIDNDEKEKKRTNYGVETPILISLGCFFVLFVGYRLAAVILVKSRQRSNSLAEEKVSGKSSSSEKIGATAVPPSLVAHSSSKKFVKVHIDVAKGALQSEAPEATTSAKGIAPPESVSEAIPPATLQVQQFSPSCLPTPHVDLHQTEEEITSPQRRSKVVLPPLHPAANEILSTTSSTKAEISNFISSCTPIQQSLPSSTPSTFTSNTNL</sequence>
<dbReference type="EMBL" id="HBIJ01019082">
    <property type="protein sequence ID" value="CAE0371738.1"/>
    <property type="molecule type" value="Transcribed_RNA"/>
</dbReference>
<organism evidence="3">
    <name type="scientific">Aureoumbra lagunensis</name>
    <dbReference type="NCBI Taxonomy" id="44058"/>
    <lineage>
        <taxon>Eukaryota</taxon>
        <taxon>Sar</taxon>
        <taxon>Stramenopiles</taxon>
        <taxon>Ochrophyta</taxon>
        <taxon>Pelagophyceae</taxon>
        <taxon>Pelagomonadales</taxon>
        <taxon>Aureoumbra</taxon>
    </lineage>
</organism>
<feature type="region of interest" description="Disordered" evidence="1">
    <location>
        <begin position="351"/>
        <end position="388"/>
    </location>
</feature>
<feature type="region of interest" description="Disordered" evidence="1">
    <location>
        <begin position="570"/>
        <end position="589"/>
    </location>
</feature>
<proteinExistence type="predicted"/>